<dbReference type="GO" id="GO:0006508">
    <property type="term" value="P:proteolysis"/>
    <property type="evidence" value="ECO:0007669"/>
    <property type="project" value="UniProtKB-KW"/>
</dbReference>
<evidence type="ECO:0000256" key="3">
    <source>
        <dbReference type="ARBA" id="ARBA00022670"/>
    </source>
</evidence>
<feature type="binding site" evidence="8">
    <location>
        <position position="297"/>
    </location>
    <ligand>
        <name>Zn(2+)</name>
        <dbReference type="ChEBI" id="CHEBI:29105"/>
        <label>2</label>
    </ligand>
</feature>
<dbReference type="InterPro" id="IPR008007">
    <property type="entry name" value="Peptidase_M42"/>
</dbReference>
<organism evidence="9 10">
    <name type="scientific">Oligosphaera ethanolica</name>
    <dbReference type="NCBI Taxonomy" id="760260"/>
    <lineage>
        <taxon>Bacteria</taxon>
        <taxon>Pseudomonadati</taxon>
        <taxon>Lentisphaerota</taxon>
        <taxon>Oligosphaeria</taxon>
        <taxon>Oligosphaerales</taxon>
        <taxon>Oligosphaeraceae</taxon>
        <taxon>Oligosphaera</taxon>
    </lineage>
</organism>
<keyword evidence="2 9" id="KW-0031">Aminopeptidase</keyword>
<feature type="binding site" evidence="8">
    <location>
        <position position="156"/>
    </location>
    <ligand>
        <name>Zn(2+)</name>
        <dbReference type="ChEBI" id="CHEBI:29105"/>
        <label>1</label>
    </ligand>
</feature>
<evidence type="ECO:0000256" key="1">
    <source>
        <dbReference type="ARBA" id="ARBA00006272"/>
    </source>
</evidence>
<feature type="binding site" evidence="8">
    <location>
        <position position="194"/>
    </location>
    <ligand>
        <name>Zn(2+)</name>
        <dbReference type="ChEBI" id="CHEBI:29105"/>
        <label>2</label>
    </ligand>
</feature>
<protein>
    <submittedName>
        <fullName evidence="9">Aminopeptidase FrvX</fullName>
    </submittedName>
</protein>
<comment type="cofactor">
    <cofactor evidence="8">
        <name>a divalent metal cation</name>
        <dbReference type="ChEBI" id="CHEBI:60240"/>
    </cofactor>
    <text evidence="8">Binds 2 divalent metal cations per subunit.</text>
</comment>
<evidence type="ECO:0000256" key="2">
    <source>
        <dbReference type="ARBA" id="ARBA00022438"/>
    </source>
</evidence>
<proteinExistence type="inferred from homology"/>
<comment type="similarity">
    <text evidence="1 6">Belongs to the peptidase M42 family.</text>
</comment>
<keyword evidence="5" id="KW-0378">Hydrolase</keyword>
<evidence type="ECO:0000256" key="7">
    <source>
        <dbReference type="PIRSR" id="PIRSR001123-1"/>
    </source>
</evidence>
<dbReference type="Gene3D" id="3.40.630.10">
    <property type="entry name" value="Zn peptidases"/>
    <property type="match status" value="1"/>
</dbReference>
<feature type="binding site" evidence="8">
    <location>
        <position position="216"/>
    </location>
    <ligand>
        <name>Zn(2+)</name>
        <dbReference type="ChEBI" id="CHEBI:29105"/>
        <label>1</label>
    </ligand>
</feature>
<name>A0AAE3VJJ8_9BACT</name>
<dbReference type="RefSeq" id="WP_307264063.1">
    <property type="nucleotide sequence ID" value="NZ_JAUSVL010000001.1"/>
</dbReference>
<dbReference type="Pfam" id="PF05343">
    <property type="entry name" value="Peptidase_M42"/>
    <property type="match status" value="2"/>
</dbReference>
<feature type="binding site" evidence="8">
    <location>
        <position position="66"/>
    </location>
    <ligand>
        <name>Zn(2+)</name>
        <dbReference type="ChEBI" id="CHEBI:29105"/>
        <label>1</label>
    </ligand>
</feature>
<dbReference type="Proteomes" id="UP001238163">
    <property type="component" value="Unassembled WGS sequence"/>
</dbReference>
<feature type="binding site" evidence="8">
    <location>
        <position position="156"/>
    </location>
    <ligand>
        <name>Zn(2+)</name>
        <dbReference type="ChEBI" id="CHEBI:29105"/>
        <label>2</label>
    </ligand>
</feature>
<dbReference type="AlphaFoldDB" id="A0AAE3VJJ8"/>
<dbReference type="PANTHER" id="PTHR32481:SF0">
    <property type="entry name" value="AMINOPEPTIDASE YPDE-RELATED"/>
    <property type="match status" value="1"/>
</dbReference>
<keyword evidence="10" id="KW-1185">Reference proteome</keyword>
<evidence type="ECO:0000313" key="10">
    <source>
        <dbReference type="Proteomes" id="UP001238163"/>
    </source>
</evidence>
<dbReference type="InterPro" id="IPR023367">
    <property type="entry name" value="Peptidase_M42_dom2"/>
</dbReference>
<reference evidence="9" key="1">
    <citation type="submission" date="2023-07" db="EMBL/GenBank/DDBJ databases">
        <title>Genomic Encyclopedia of Type Strains, Phase IV (KMG-IV): sequencing the most valuable type-strain genomes for metagenomic binning, comparative biology and taxonomic classification.</title>
        <authorList>
            <person name="Goeker M."/>
        </authorList>
    </citation>
    <scope>NUCLEOTIDE SEQUENCE</scope>
    <source>
        <strain evidence="9">DSM 24202</strain>
    </source>
</reference>
<dbReference type="GO" id="GO:0046872">
    <property type="term" value="F:metal ion binding"/>
    <property type="evidence" value="ECO:0007669"/>
    <property type="project" value="UniProtKB-UniRule"/>
</dbReference>
<dbReference type="InterPro" id="IPR051464">
    <property type="entry name" value="Peptidase_M42_aminopept"/>
</dbReference>
<evidence type="ECO:0000256" key="8">
    <source>
        <dbReference type="PIRSR" id="PIRSR001123-2"/>
    </source>
</evidence>
<dbReference type="SUPFAM" id="SSF53187">
    <property type="entry name" value="Zn-dependent exopeptidases"/>
    <property type="match status" value="1"/>
</dbReference>
<evidence type="ECO:0000256" key="4">
    <source>
        <dbReference type="ARBA" id="ARBA00022723"/>
    </source>
</evidence>
<evidence type="ECO:0000256" key="5">
    <source>
        <dbReference type="ARBA" id="ARBA00022801"/>
    </source>
</evidence>
<keyword evidence="4 8" id="KW-0479">Metal-binding</keyword>
<dbReference type="PANTHER" id="PTHR32481">
    <property type="entry name" value="AMINOPEPTIDASE"/>
    <property type="match status" value="1"/>
</dbReference>
<dbReference type="GO" id="GO:0004177">
    <property type="term" value="F:aminopeptidase activity"/>
    <property type="evidence" value="ECO:0007669"/>
    <property type="project" value="UniProtKB-UniRule"/>
</dbReference>
<evidence type="ECO:0000256" key="6">
    <source>
        <dbReference type="PIRNR" id="PIRNR001123"/>
    </source>
</evidence>
<gene>
    <name evidence="9" type="ORF">J3R75_003475</name>
</gene>
<dbReference type="PIRSF" id="PIRSF001123">
    <property type="entry name" value="PepA_GA"/>
    <property type="match status" value="1"/>
</dbReference>
<dbReference type="Gene3D" id="2.40.30.40">
    <property type="entry name" value="Peptidase M42, domain 2"/>
    <property type="match status" value="1"/>
</dbReference>
<feature type="active site" description="Proton acceptor" evidence="7">
    <location>
        <position position="193"/>
    </location>
</feature>
<keyword evidence="3" id="KW-0645">Protease</keyword>
<dbReference type="EMBL" id="JAUSVL010000001">
    <property type="protein sequence ID" value="MDQ0291368.1"/>
    <property type="molecule type" value="Genomic_DNA"/>
</dbReference>
<evidence type="ECO:0000313" key="9">
    <source>
        <dbReference type="EMBL" id="MDQ0291368.1"/>
    </source>
</evidence>
<accession>A0AAE3VJJ8</accession>
<comment type="caution">
    <text evidence="9">The sequence shown here is derived from an EMBL/GenBank/DDBJ whole genome shotgun (WGS) entry which is preliminary data.</text>
</comment>
<sequence length="334" mass="35796">MPFCCHMLKNLVACHSTPGDEDDVAKLLLGQWSQAGWTCQHHGRYAISATSPKWHDDWLTVMICAHMDSPGFIVQSVNAGRIVAVTLGGISADSADGAAVTVKTASGTVPARVWAMPDRPGNFQVICHPPISRGDRICFTPSFKATPEDITAPFLDNRLGCHQLVLLAEAFSSMASANSPQAVNIVLAATAQEEFTGFGAAVLANACKADLVICLDATYADEEQGVLLGNGPVLTISDKSVILGQQQAECILELCRRWCLPLQTEVYNYSGTDARAFPQQGCDTPVYPILLPTTGNHSPNETVRSNDIHTLQKLLANLCNDPEAVKALCSQTFA</sequence>